<feature type="compositionally biased region" description="Polar residues" evidence="1">
    <location>
        <begin position="40"/>
        <end position="49"/>
    </location>
</feature>
<feature type="compositionally biased region" description="Acidic residues" evidence="1">
    <location>
        <begin position="203"/>
        <end position="214"/>
    </location>
</feature>
<dbReference type="Proteomes" id="UP001324427">
    <property type="component" value="Unassembled WGS sequence"/>
</dbReference>
<evidence type="ECO:0000313" key="2">
    <source>
        <dbReference type="EMBL" id="KAK4541419.1"/>
    </source>
</evidence>
<feature type="region of interest" description="Disordered" evidence="1">
    <location>
        <begin position="38"/>
        <end position="81"/>
    </location>
</feature>
<comment type="caution">
    <text evidence="2">The sequence shown here is derived from an EMBL/GenBank/DDBJ whole genome shotgun (WGS) entry which is preliminary data.</text>
</comment>
<feature type="compositionally biased region" description="Basic and acidic residues" evidence="1">
    <location>
        <begin position="230"/>
        <end position="251"/>
    </location>
</feature>
<dbReference type="EMBL" id="JAVFHQ010000053">
    <property type="protein sequence ID" value="KAK4541419.1"/>
    <property type="molecule type" value="Genomic_DNA"/>
</dbReference>
<sequence length="251" mass="27658">MPVADGQNVDYSLLYPQLSPYGGQSGSRSAPDELRYMPRSVSQPSTPNYFQPRFEEIEPQPFQLPRSPTYPPTGRRRMHSDTGVQDAAFADEQEFRLFVEATAGLGPEQAFRDSHSHPSSSSFPQQRSWNTGHSASPASPSGELVSPLEGTPTTLRALRHLAQMPQASSESLRQRLHISPSGLDPWLQPPRRMSSSAISPVDPVDDLPSDDEPPDYASSQAQAQAGQRVEAARRAQELQRRWEEGGSARVP</sequence>
<gene>
    <name evidence="2" type="ORF">LTR36_008020</name>
</gene>
<feature type="region of interest" description="Disordered" evidence="1">
    <location>
        <begin position="107"/>
        <end position="251"/>
    </location>
</feature>
<feature type="compositionally biased region" description="Polar residues" evidence="1">
    <location>
        <begin position="129"/>
        <end position="139"/>
    </location>
</feature>
<evidence type="ECO:0000256" key="1">
    <source>
        <dbReference type="SAM" id="MobiDB-lite"/>
    </source>
</evidence>
<dbReference type="AlphaFoldDB" id="A0AAV9J8J9"/>
<keyword evidence="3" id="KW-1185">Reference proteome</keyword>
<feature type="compositionally biased region" description="Low complexity" evidence="1">
    <location>
        <begin position="215"/>
        <end position="229"/>
    </location>
</feature>
<name>A0AAV9J8J9_9PEZI</name>
<evidence type="ECO:0000313" key="3">
    <source>
        <dbReference type="Proteomes" id="UP001324427"/>
    </source>
</evidence>
<proteinExistence type="predicted"/>
<feature type="compositionally biased region" description="Low complexity" evidence="1">
    <location>
        <begin position="117"/>
        <end position="128"/>
    </location>
</feature>
<protein>
    <submittedName>
        <fullName evidence="2">Uncharacterized protein</fullName>
    </submittedName>
</protein>
<feature type="region of interest" description="Disordered" evidence="1">
    <location>
        <begin position="14"/>
        <end position="33"/>
    </location>
</feature>
<accession>A0AAV9J8J9</accession>
<reference evidence="2 3" key="1">
    <citation type="submission" date="2021-11" db="EMBL/GenBank/DDBJ databases">
        <title>Black yeast isolated from Biological Soil Crust.</title>
        <authorList>
            <person name="Kurbessoian T."/>
        </authorList>
    </citation>
    <scope>NUCLEOTIDE SEQUENCE [LARGE SCALE GENOMIC DNA]</scope>
    <source>
        <strain evidence="2 3">CCFEE 5522</strain>
    </source>
</reference>
<organism evidence="2 3">
    <name type="scientific">Oleoguttula mirabilis</name>
    <dbReference type="NCBI Taxonomy" id="1507867"/>
    <lineage>
        <taxon>Eukaryota</taxon>
        <taxon>Fungi</taxon>
        <taxon>Dikarya</taxon>
        <taxon>Ascomycota</taxon>
        <taxon>Pezizomycotina</taxon>
        <taxon>Dothideomycetes</taxon>
        <taxon>Dothideomycetidae</taxon>
        <taxon>Mycosphaerellales</taxon>
        <taxon>Teratosphaeriaceae</taxon>
        <taxon>Oleoguttula</taxon>
    </lineage>
</organism>